<sequence length="133" mass="15366">MQHFIGMCGRYHWLAERDTPDCIHRNSYTAFVHQHQLGKIYHCIGVVDDFLVLQAKRSTSFKVKAVHFQPLAASAFYMGDAVRVLNGSLQDQMAVIQGIGWHSKHQKLIFILYAQHKRCSRWYFAEDIAPAFV</sequence>
<gene>
    <name evidence="1" type="ORF">QJT80_06130</name>
</gene>
<dbReference type="Proteomes" id="UP001300672">
    <property type="component" value="Chromosome"/>
</dbReference>
<reference evidence="1" key="2">
    <citation type="submission" date="2023-04" db="EMBL/GenBank/DDBJ databases">
        <authorList>
            <person name="Beletskiy A.V."/>
            <person name="Mardanov A.V."/>
            <person name="Ravin N.V."/>
        </authorList>
    </citation>
    <scope>NUCLEOTIDE SEQUENCE</scope>
    <source>
        <strain evidence="1">GKL-01</strain>
    </source>
</reference>
<proteinExistence type="predicted"/>
<protein>
    <submittedName>
        <fullName evidence="1">Uncharacterized protein</fullName>
    </submittedName>
</protein>
<dbReference type="AlphaFoldDB" id="A0AA95KGX5"/>
<accession>A0AA95KGX5</accession>
<evidence type="ECO:0000313" key="1">
    <source>
        <dbReference type="EMBL" id="WGZ92056.1"/>
    </source>
</evidence>
<dbReference type="KEGG" id="tdu:QJT80_06130"/>
<name>A0AA95KGX5_9GAMM</name>
<dbReference type="EMBL" id="CP124755">
    <property type="protein sequence ID" value="WGZ92056.1"/>
    <property type="molecule type" value="Genomic_DNA"/>
</dbReference>
<organism evidence="1">
    <name type="scientific">Candidatus Thiocaldithrix dubininis</name>
    <dbReference type="NCBI Taxonomy" id="3080823"/>
    <lineage>
        <taxon>Bacteria</taxon>
        <taxon>Pseudomonadati</taxon>
        <taxon>Pseudomonadota</taxon>
        <taxon>Gammaproteobacteria</taxon>
        <taxon>Thiotrichales</taxon>
        <taxon>Thiotrichaceae</taxon>
        <taxon>Candidatus Thiocaldithrix</taxon>
    </lineage>
</organism>
<reference evidence="1" key="1">
    <citation type="journal article" date="2023" name="Int. J. Mol. Sci.">
        <title>Metagenomics Revealed a New Genus 'Candidatus Thiocaldithrix dubininis' gen. nov., sp. nov. and a New Species 'Candidatus Thiothrix putei' sp. nov. in the Family Thiotrichaceae, Some Members of Which Have Traits of Both Na+- and H+-Motive Energetics.</title>
        <authorList>
            <person name="Ravin N.V."/>
            <person name="Muntyan M.S."/>
            <person name="Smolyakov D.D."/>
            <person name="Rudenko T.S."/>
            <person name="Beletsky A.V."/>
            <person name="Mardanov A.V."/>
            <person name="Grabovich M.Y."/>
        </authorList>
    </citation>
    <scope>NUCLEOTIDE SEQUENCE</scope>
    <source>
        <strain evidence="1">GKL-01</strain>
    </source>
</reference>